<gene>
    <name evidence="2" type="ORF">HAX54_032866</name>
</gene>
<organism evidence="2 3">
    <name type="scientific">Datura stramonium</name>
    <name type="common">Jimsonweed</name>
    <name type="synonym">Common thornapple</name>
    <dbReference type="NCBI Taxonomy" id="4076"/>
    <lineage>
        <taxon>Eukaryota</taxon>
        <taxon>Viridiplantae</taxon>
        <taxon>Streptophyta</taxon>
        <taxon>Embryophyta</taxon>
        <taxon>Tracheophyta</taxon>
        <taxon>Spermatophyta</taxon>
        <taxon>Magnoliopsida</taxon>
        <taxon>eudicotyledons</taxon>
        <taxon>Gunneridae</taxon>
        <taxon>Pentapetalae</taxon>
        <taxon>asterids</taxon>
        <taxon>lamiids</taxon>
        <taxon>Solanales</taxon>
        <taxon>Solanaceae</taxon>
        <taxon>Solanoideae</taxon>
        <taxon>Datureae</taxon>
        <taxon>Datura</taxon>
    </lineage>
</organism>
<sequence>MREKCDLCHSGDGRIGQEKKDAGRKFFCCEWHCKALFFMVRQSKLKLRNHRRTMVYVAPGSGKFSIGYGKLFPSSQGAGRREDIGPTMFLSDDAKVWWRTWLLKLMVWVPKLGPDVCQGVFVLDAECWQYGRGRQVALLRRRNEAVAEMEVGSENNQNLSWPKQQMDWQTSIWGRTPRKIRTRGPRMEAGSGRRKEEEPGCRAESDKVGKENLLMSGKFGGCFTCGGPHLRKDCPVLAKVNAMAAVEVDKKAEEKAEEHHGL</sequence>
<keyword evidence="3" id="KW-1185">Reference proteome</keyword>
<feature type="compositionally biased region" description="Basic and acidic residues" evidence="1">
    <location>
        <begin position="191"/>
        <end position="204"/>
    </location>
</feature>
<evidence type="ECO:0000313" key="2">
    <source>
        <dbReference type="EMBL" id="MCD7447673.1"/>
    </source>
</evidence>
<reference evidence="2 3" key="1">
    <citation type="journal article" date="2021" name="BMC Genomics">
        <title>Datura genome reveals duplications of psychoactive alkaloid biosynthetic genes and high mutation rate following tissue culture.</title>
        <authorList>
            <person name="Rajewski A."/>
            <person name="Carter-House D."/>
            <person name="Stajich J."/>
            <person name="Litt A."/>
        </authorList>
    </citation>
    <scope>NUCLEOTIDE SEQUENCE [LARGE SCALE GENOMIC DNA]</scope>
    <source>
        <strain evidence="2">AR-01</strain>
    </source>
</reference>
<protein>
    <submittedName>
        <fullName evidence="2">Uncharacterized protein</fullName>
    </submittedName>
</protein>
<comment type="caution">
    <text evidence="2">The sequence shown here is derived from an EMBL/GenBank/DDBJ whole genome shotgun (WGS) entry which is preliminary data.</text>
</comment>
<name>A0ABS8RM72_DATST</name>
<feature type="region of interest" description="Disordered" evidence="1">
    <location>
        <begin position="182"/>
        <end position="204"/>
    </location>
</feature>
<evidence type="ECO:0000256" key="1">
    <source>
        <dbReference type="SAM" id="MobiDB-lite"/>
    </source>
</evidence>
<evidence type="ECO:0000313" key="3">
    <source>
        <dbReference type="Proteomes" id="UP000823775"/>
    </source>
</evidence>
<dbReference type="EMBL" id="JACEIK010000042">
    <property type="protein sequence ID" value="MCD7447673.1"/>
    <property type="molecule type" value="Genomic_DNA"/>
</dbReference>
<accession>A0ABS8RM72</accession>
<proteinExistence type="predicted"/>
<dbReference type="Proteomes" id="UP000823775">
    <property type="component" value="Unassembled WGS sequence"/>
</dbReference>